<dbReference type="SUPFAM" id="SSF48452">
    <property type="entry name" value="TPR-like"/>
    <property type="match status" value="1"/>
</dbReference>
<dbReference type="AlphaFoldDB" id="K0R4H9"/>
<evidence type="ECO:0000256" key="3">
    <source>
        <dbReference type="ARBA" id="ARBA00022694"/>
    </source>
</evidence>
<proteinExistence type="inferred from homology"/>
<keyword evidence="2" id="KW-0436">Ligase</keyword>
<evidence type="ECO:0000256" key="4">
    <source>
        <dbReference type="ARBA" id="ARBA00022741"/>
    </source>
</evidence>
<evidence type="ECO:0000256" key="7">
    <source>
        <dbReference type="SAM" id="MobiDB-lite"/>
    </source>
</evidence>
<dbReference type="eggNOG" id="ENOG502QS82">
    <property type="taxonomic scope" value="Eukaryota"/>
</dbReference>
<dbReference type="InterPro" id="IPR014729">
    <property type="entry name" value="Rossmann-like_a/b/a_fold"/>
</dbReference>
<sequence length="932" mass="104727">MIASSPYAPRRRSSSSSVGRVQPRRSSSSLIANSSVSIWVFLQFWQRLSADRCAGDNRGVDLRGFLQGVSDTIASNLIAAASVPERSAGDANPRRRRISSILGWIVRILGGESSRVGKVITTIIGFTREVLLRSIGASCVILTGGSTLFGHLTRGDDRDTSQMALGCQLSVDGTSLESESNNLPIDTVLEDRCAIDSIVSYWFRASPDNAQKSLWMIASSSVEQMNRIDSEISDRFRSTILDLACDEAMKCRWTDRVDLYDWRGKIAAIIAFDQMSRHIHRHDKMDGISMNNLPEQRHLDKLAYSIALKLQNVHESEIKSGVIPIPMRIFGIMPLRHASTIYDLERVQLDVESSATLHEEMDRMIRRFRKATNRRMAALQDEARREGKLGTKSNSVMDGKVFDDDQILECYPFEADMTTAYDHPVTKTISRFIRKMDILHTSDARFRSPREVFSSSDIEHEVDSKGVPTAIVSLSGGVDSMVIAAVLAHLRDIEARVRHTSKDEILRIVAIHIDYANRPESGAEAAYVERFSEKLGIQFTLRKIDEITRGVTARDDYERIAREIRFDIYRRTCAEVSSDGTVQRGVGIMLGHHRGDLRENVLSNAHRGCGPLDLSGMTEVSTNDGVVLFRPLLFLEKSFIYDYSHTYGVPYFKDTTPHWSTRGKLRNRLLPLLEEIYGEGSMNNLSTLATESDDARELIGETVVTPFMSQVNKHPMGFTFETAPWKGRSLFFWKFVLRQVLHNSGRGMFSDKSVSSFLERIRVGTIKEGWLQCRKDYAVYLKRSGKVLVFHPDSFPFNKRDAYKVQSAPVEYGIGVKVGPWQIVPEITAACMEDEADALCKSKALSDIDQLMLGDICYFVKAPIPPGHSFPRQLTMMSGFKKRTRPAAWKGLDLRIEQTLPLLGVNHSCDDEVGDVTWALIKVRLSLKGLGD</sequence>
<dbReference type="Gene3D" id="3.40.50.620">
    <property type="entry name" value="HUPs"/>
    <property type="match status" value="1"/>
</dbReference>
<name>K0R4H9_THAOC</name>
<dbReference type="OrthoDB" id="434144at2759"/>
<dbReference type="EMBL" id="AGNL01046380">
    <property type="protein sequence ID" value="EJK48013.1"/>
    <property type="molecule type" value="Genomic_DNA"/>
</dbReference>
<evidence type="ECO:0000313" key="9">
    <source>
        <dbReference type="EMBL" id="EJK48013.1"/>
    </source>
</evidence>
<dbReference type="SUPFAM" id="SSF52402">
    <property type="entry name" value="Adenine nucleotide alpha hydrolases-like"/>
    <property type="match status" value="1"/>
</dbReference>
<dbReference type="Gene3D" id="1.20.58.320">
    <property type="entry name" value="TPR-like"/>
    <property type="match status" value="1"/>
</dbReference>
<dbReference type="GO" id="GO:0032267">
    <property type="term" value="F:tRNA(Ile)-lysidine synthase activity"/>
    <property type="evidence" value="ECO:0007669"/>
    <property type="project" value="UniProtKB-EC"/>
</dbReference>
<dbReference type="GO" id="GO:0008033">
    <property type="term" value="P:tRNA processing"/>
    <property type="evidence" value="ECO:0007669"/>
    <property type="project" value="UniProtKB-KW"/>
</dbReference>
<evidence type="ECO:0000256" key="1">
    <source>
        <dbReference type="ARBA" id="ARBA00013267"/>
    </source>
</evidence>
<keyword evidence="10" id="KW-1185">Reference proteome</keyword>
<keyword evidence="5" id="KW-0067">ATP-binding</keyword>
<comment type="caution">
    <text evidence="9">The sequence shown here is derived from an EMBL/GenBank/DDBJ whole genome shotgun (WGS) entry which is preliminary data.</text>
</comment>
<dbReference type="OMA" id="CFGHHRG"/>
<dbReference type="Pfam" id="PF01171">
    <property type="entry name" value="ATP_bind_3"/>
    <property type="match status" value="1"/>
</dbReference>
<dbReference type="InterPro" id="IPR011063">
    <property type="entry name" value="TilS/TtcA_N"/>
</dbReference>
<comment type="catalytic activity">
    <reaction evidence="6">
        <text>cytidine(34) in tRNA(Ile2) + L-lysine + ATP = lysidine(34) in tRNA(Ile2) + AMP + diphosphate + H(+)</text>
        <dbReference type="Rhea" id="RHEA:43744"/>
        <dbReference type="Rhea" id="RHEA-COMP:10625"/>
        <dbReference type="Rhea" id="RHEA-COMP:10670"/>
        <dbReference type="ChEBI" id="CHEBI:15378"/>
        <dbReference type="ChEBI" id="CHEBI:30616"/>
        <dbReference type="ChEBI" id="CHEBI:32551"/>
        <dbReference type="ChEBI" id="CHEBI:33019"/>
        <dbReference type="ChEBI" id="CHEBI:82748"/>
        <dbReference type="ChEBI" id="CHEBI:83665"/>
        <dbReference type="ChEBI" id="CHEBI:456215"/>
        <dbReference type="EC" id="6.3.4.19"/>
    </reaction>
</comment>
<gene>
    <name evidence="9" type="ORF">THAOC_33226</name>
</gene>
<dbReference type="PANTHER" id="PTHR43033:SF3">
    <property type="entry name" value="TRNA(ILE)-LYSIDINE SYNTHETASE"/>
    <property type="match status" value="1"/>
</dbReference>
<accession>K0R4H9</accession>
<organism evidence="9 10">
    <name type="scientific">Thalassiosira oceanica</name>
    <name type="common">Marine diatom</name>
    <dbReference type="NCBI Taxonomy" id="159749"/>
    <lineage>
        <taxon>Eukaryota</taxon>
        <taxon>Sar</taxon>
        <taxon>Stramenopiles</taxon>
        <taxon>Ochrophyta</taxon>
        <taxon>Bacillariophyta</taxon>
        <taxon>Coscinodiscophyceae</taxon>
        <taxon>Thalassiosirophycidae</taxon>
        <taxon>Thalassiosirales</taxon>
        <taxon>Thalassiosiraceae</taxon>
        <taxon>Thalassiosira</taxon>
    </lineage>
</organism>
<reference evidence="9 10" key="1">
    <citation type="journal article" date="2012" name="Genome Biol.">
        <title>Genome and low-iron response of an oceanic diatom adapted to chronic iron limitation.</title>
        <authorList>
            <person name="Lommer M."/>
            <person name="Specht M."/>
            <person name="Roy A.S."/>
            <person name="Kraemer L."/>
            <person name="Andreson R."/>
            <person name="Gutowska M.A."/>
            <person name="Wolf J."/>
            <person name="Bergner S.V."/>
            <person name="Schilhabel M.B."/>
            <person name="Klostermeier U.C."/>
            <person name="Beiko R.G."/>
            <person name="Rosenstiel P."/>
            <person name="Hippler M."/>
            <person name="Laroche J."/>
        </authorList>
    </citation>
    <scope>NUCLEOTIDE SEQUENCE [LARGE SCALE GENOMIC DNA]</scope>
    <source>
        <strain evidence="9 10">CCMP1005</strain>
    </source>
</reference>
<dbReference type="EC" id="6.3.4.19" evidence="1"/>
<dbReference type="GO" id="GO:0005524">
    <property type="term" value="F:ATP binding"/>
    <property type="evidence" value="ECO:0007669"/>
    <property type="project" value="UniProtKB-KW"/>
</dbReference>
<feature type="domain" description="tRNA(Ile)-lysidine/2-thiocytidine synthase N-terminal" evidence="8">
    <location>
        <begin position="471"/>
        <end position="657"/>
    </location>
</feature>
<evidence type="ECO:0000256" key="6">
    <source>
        <dbReference type="ARBA" id="ARBA00048539"/>
    </source>
</evidence>
<dbReference type="NCBIfam" id="TIGR02432">
    <property type="entry name" value="lysidine_TilS_N"/>
    <property type="match status" value="1"/>
</dbReference>
<feature type="region of interest" description="Disordered" evidence="7">
    <location>
        <begin position="1"/>
        <end position="21"/>
    </location>
</feature>
<dbReference type="InterPro" id="IPR012795">
    <property type="entry name" value="tRNA_Ile_lys_synt_N"/>
</dbReference>
<keyword evidence="3" id="KW-0819">tRNA processing</keyword>
<keyword evidence="4" id="KW-0547">Nucleotide-binding</keyword>
<dbReference type="Pfam" id="PF06041">
    <property type="entry name" value="DUF924"/>
    <property type="match status" value="1"/>
</dbReference>
<evidence type="ECO:0000256" key="2">
    <source>
        <dbReference type="ARBA" id="ARBA00022598"/>
    </source>
</evidence>
<dbReference type="Proteomes" id="UP000266841">
    <property type="component" value="Unassembled WGS sequence"/>
</dbReference>
<dbReference type="HAMAP" id="MF_01161">
    <property type="entry name" value="tRNA_Ile_lys_synt"/>
    <property type="match status" value="1"/>
</dbReference>
<evidence type="ECO:0000313" key="10">
    <source>
        <dbReference type="Proteomes" id="UP000266841"/>
    </source>
</evidence>
<dbReference type="CDD" id="cd01992">
    <property type="entry name" value="TilS_N"/>
    <property type="match status" value="1"/>
</dbReference>
<dbReference type="InterPro" id="IPR010323">
    <property type="entry name" value="DUF924"/>
</dbReference>
<protein>
    <recommendedName>
        <fullName evidence="1">tRNA(Ile)-lysidine synthetase</fullName>
        <ecNumber evidence="1">6.3.4.19</ecNumber>
    </recommendedName>
</protein>
<dbReference type="InterPro" id="IPR011990">
    <property type="entry name" value="TPR-like_helical_dom_sf"/>
</dbReference>
<evidence type="ECO:0000259" key="8">
    <source>
        <dbReference type="Pfam" id="PF01171"/>
    </source>
</evidence>
<dbReference type="PANTHER" id="PTHR43033">
    <property type="entry name" value="TRNA(ILE)-LYSIDINE SYNTHASE-RELATED"/>
    <property type="match status" value="1"/>
</dbReference>
<evidence type="ECO:0000256" key="5">
    <source>
        <dbReference type="ARBA" id="ARBA00022840"/>
    </source>
</evidence>
<dbReference type="InterPro" id="IPR012094">
    <property type="entry name" value="tRNA_Ile_lys_synt"/>
</dbReference>